<keyword evidence="3" id="KW-1185">Reference proteome</keyword>
<dbReference type="AlphaFoldDB" id="A0AAV4RAV3"/>
<gene>
    <name evidence="2" type="ORF">CEXT_246311</name>
</gene>
<proteinExistence type="predicted"/>
<organism evidence="2 3">
    <name type="scientific">Caerostris extrusa</name>
    <name type="common">Bark spider</name>
    <name type="synonym">Caerostris bankana</name>
    <dbReference type="NCBI Taxonomy" id="172846"/>
    <lineage>
        <taxon>Eukaryota</taxon>
        <taxon>Metazoa</taxon>
        <taxon>Ecdysozoa</taxon>
        <taxon>Arthropoda</taxon>
        <taxon>Chelicerata</taxon>
        <taxon>Arachnida</taxon>
        <taxon>Araneae</taxon>
        <taxon>Araneomorphae</taxon>
        <taxon>Entelegynae</taxon>
        <taxon>Araneoidea</taxon>
        <taxon>Araneidae</taxon>
        <taxon>Caerostris</taxon>
    </lineage>
</organism>
<feature type="region of interest" description="Disordered" evidence="1">
    <location>
        <begin position="112"/>
        <end position="173"/>
    </location>
</feature>
<feature type="compositionally biased region" description="Basic and acidic residues" evidence="1">
    <location>
        <begin position="127"/>
        <end position="145"/>
    </location>
</feature>
<name>A0AAV4RAV3_CAEEX</name>
<protein>
    <submittedName>
        <fullName evidence="2">Uncharacterized protein</fullName>
    </submittedName>
</protein>
<accession>A0AAV4RAV3</accession>
<dbReference type="EMBL" id="BPLR01007486">
    <property type="protein sequence ID" value="GIY17232.1"/>
    <property type="molecule type" value="Genomic_DNA"/>
</dbReference>
<comment type="caution">
    <text evidence="2">The sequence shown here is derived from an EMBL/GenBank/DDBJ whole genome shotgun (WGS) entry which is preliminary data.</text>
</comment>
<evidence type="ECO:0000313" key="2">
    <source>
        <dbReference type="EMBL" id="GIY17232.1"/>
    </source>
</evidence>
<dbReference type="Proteomes" id="UP001054945">
    <property type="component" value="Unassembled WGS sequence"/>
</dbReference>
<evidence type="ECO:0000256" key="1">
    <source>
        <dbReference type="SAM" id="MobiDB-lite"/>
    </source>
</evidence>
<sequence>MSEPSRLEFPRLTSPIDPALRATSYFVCIPPHQENGLGFSSSSFSEKGFPYTGGGWVGRQEIIPIAFPTHPTPPGEGREEIGRAAGLNHRQDSFLQSQGPIILPLSGIAAAHPLPHPAQPPSVRKRSFQEHFSGREHPKATRERASDDDDDGARWWWWGGGRRKGEGLRISGV</sequence>
<reference evidence="2 3" key="1">
    <citation type="submission" date="2021-06" db="EMBL/GenBank/DDBJ databases">
        <title>Caerostris extrusa draft genome.</title>
        <authorList>
            <person name="Kono N."/>
            <person name="Arakawa K."/>
        </authorList>
    </citation>
    <scope>NUCLEOTIDE SEQUENCE [LARGE SCALE GENOMIC DNA]</scope>
</reference>
<evidence type="ECO:0000313" key="3">
    <source>
        <dbReference type="Proteomes" id="UP001054945"/>
    </source>
</evidence>